<proteinExistence type="predicted"/>
<sequence length="518" mass="57755">MSDDALQFDDWEEPTKEQLSHALLQAVKSNNEQYVQLLVEMGADTNYEGPNRTTPLMCAIRDAEANVDLVNILLSAGCDLNKKSKLGDTALHEAVKARSRECVEILLSAGADVNIQTFDGITPLHMAAEDGQLRIIKQFIQAGCDVNLKSHNGASALHFAAVYDHMSCVNELLQNGANPDIMDRRRRTPLMYALERNNEEVANLLLDHRCSLNMLTDNKDSVLHSACLAGCLNCVKKLISLGSKINAKNLYDDTPAVYAVMNGHVDILRYLIQQKCNLEFCNKETGRSCMHVAAYYGHVECLDVLVEAGCDIDALDYDHNTPLMDAVCEAQVESVKYLIEKGANVNNQNKQNETPILCIDVEKPNTFTIAKLIIQANCDLRFSNEAKIENPFDSALRMGRFTVAKLLAYAGCTTSFIAPKDLNDRRFDPNRGHMNWLCEFNSNARSLTEISRLAIRDTLREYKTCPKQIDLLPIPITLKQFLKFEDLDDLDFEFGARGSMSQSTQMMPGHAPALAIPN</sequence>
<dbReference type="PRINTS" id="PR01415">
    <property type="entry name" value="ANKYRIN"/>
</dbReference>
<dbReference type="PROSITE" id="PS50225">
    <property type="entry name" value="SOCS"/>
    <property type="match status" value="1"/>
</dbReference>
<dbReference type="PROSITE" id="PS50088">
    <property type="entry name" value="ANK_REPEAT"/>
    <property type="match status" value="8"/>
</dbReference>
<dbReference type="InterPro" id="IPR036770">
    <property type="entry name" value="Ankyrin_rpt-contain_sf"/>
</dbReference>
<dbReference type="SUPFAM" id="SSF48403">
    <property type="entry name" value="Ankyrin repeat"/>
    <property type="match status" value="1"/>
</dbReference>
<dbReference type="PANTHER" id="PTHR24198">
    <property type="entry name" value="ANKYRIN REPEAT AND PROTEIN KINASE DOMAIN-CONTAINING PROTEIN"/>
    <property type="match status" value="1"/>
</dbReference>
<dbReference type="SUPFAM" id="SSF158235">
    <property type="entry name" value="SOCS box-like"/>
    <property type="match status" value="1"/>
</dbReference>
<dbReference type="OrthoDB" id="6283900at2759"/>
<keyword evidence="4" id="KW-1185">Reference proteome</keyword>
<dbReference type="SMART" id="SM00969">
    <property type="entry name" value="SOCS_box"/>
    <property type="match status" value="1"/>
</dbReference>
<gene>
    <name evidence="3" type="ORF">OFUS_LOCUS24083</name>
</gene>
<dbReference type="PANTHER" id="PTHR24198:SF194">
    <property type="entry name" value="INVERSIN-A"/>
    <property type="match status" value="1"/>
</dbReference>
<dbReference type="Pfam" id="PF00023">
    <property type="entry name" value="Ank"/>
    <property type="match status" value="1"/>
</dbReference>
<dbReference type="Gene3D" id="1.25.40.20">
    <property type="entry name" value="Ankyrin repeat-containing domain"/>
    <property type="match status" value="3"/>
</dbReference>
<reference evidence="3" key="1">
    <citation type="submission" date="2022-03" db="EMBL/GenBank/DDBJ databases">
        <authorList>
            <person name="Martin C."/>
        </authorList>
    </citation>
    <scope>NUCLEOTIDE SEQUENCE</scope>
</reference>
<accession>A0A8J1TA24</accession>
<dbReference type="AlphaFoldDB" id="A0A8J1TA24"/>
<dbReference type="EMBL" id="CAIIXF020000011">
    <property type="protein sequence ID" value="CAH1800156.1"/>
    <property type="molecule type" value="Genomic_DNA"/>
</dbReference>
<dbReference type="GO" id="GO:0035556">
    <property type="term" value="P:intracellular signal transduction"/>
    <property type="evidence" value="ECO:0007669"/>
    <property type="project" value="InterPro"/>
</dbReference>
<keyword evidence="2" id="KW-0040">ANK repeat</keyword>
<evidence type="ECO:0000313" key="3">
    <source>
        <dbReference type="EMBL" id="CAH1800156.1"/>
    </source>
</evidence>
<evidence type="ECO:0000256" key="2">
    <source>
        <dbReference type="ARBA" id="ARBA00023043"/>
    </source>
</evidence>
<dbReference type="Pfam" id="PF07525">
    <property type="entry name" value="SOCS_box"/>
    <property type="match status" value="1"/>
</dbReference>
<organism evidence="3 4">
    <name type="scientific">Owenia fusiformis</name>
    <name type="common">Polychaete worm</name>
    <dbReference type="NCBI Taxonomy" id="6347"/>
    <lineage>
        <taxon>Eukaryota</taxon>
        <taxon>Metazoa</taxon>
        <taxon>Spiralia</taxon>
        <taxon>Lophotrochozoa</taxon>
        <taxon>Annelida</taxon>
        <taxon>Polychaeta</taxon>
        <taxon>Sedentaria</taxon>
        <taxon>Canalipalpata</taxon>
        <taxon>Sabellida</taxon>
        <taxon>Oweniida</taxon>
        <taxon>Oweniidae</taxon>
        <taxon>Owenia</taxon>
    </lineage>
</organism>
<dbReference type="SMART" id="SM00248">
    <property type="entry name" value="ANK"/>
    <property type="match status" value="11"/>
</dbReference>
<dbReference type="InterPro" id="IPR036036">
    <property type="entry name" value="SOCS_box-like_dom_sf"/>
</dbReference>
<name>A0A8J1TA24_OWEFU</name>
<dbReference type="Proteomes" id="UP000749559">
    <property type="component" value="Unassembled WGS sequence"/>
</dbReference>
<keyword evidence="1" id="KW-0677">Repeat</keyword>
<evidence type="ECO:0000313" key="4">
    <source>
        <dbReference type="Proteomes" id="UP000749559"/>
    </source>
</evidence>
<evidence type="ECO:0000256" key="1">
    <source>
        <dbReference type="ARBA" id="ARBA00022737"/>
    </source>
</evidence>
<comment type="caution">
    <text evidence="3">The sequence shown here is derived from an EMBL/GenBank/DDBJ whole genome shotgun (WGS) entry which is preliminary data.</text>
</comment>
<dbReference type="CDD" id="cd03587">
    <property type="entry name" value="SOCS"/>
    <property type="match status" value="1"/>
</dbReference>
<dbReference type="InterPro" id="IPR001496">
    <property type="entry name" value="SOCS_box"/>
</dbReference>
<protein>
    <submittedName>
        <fullName evidence="3">Uncharacterized protein</fullName>
    </submittedName>
</protein>
<dbReference type="PROSITE" id="PS50297">
    <property type="entry name" value="ANK_REP_REGION"/>
    <property type="match status" value="5"/>
</dbReference>
<dbReference type="Pfam" id="PF12796">
    <property type="entry name" value="Ank_2"/>
    <property type="match status" value="3"/>
</dbReference>
<dbReference type="InterPro" id="IPR002110">
    <property type="entry name" value="Ankyrin_rpt"/>
</dbReference>